<dbReference type="GO" id="GO:0003677">
    <property type="term" value="F:DNA binding"/>
    <property type="evidence" value="ECO:0007669"/>
    <property type="project" value="InterPro"/>
</dbReference>
<name>A0A450VQY9_9GAMM</name>
<accession>A0A450VQY9</accession>
<dbReference type="InterPro" id="IPR002559">
    <property type="entry name" value="Transposase_11"/>
</dbReference>
<dbReference type="EMBL" id="CAADFJ010000402">
    <property type="protein sequence ID" value="VFK07187.1"/>
    <property type="molecule type" value="Genomic_DNA"/>
</dbReference>
<evidence type="ECO:0000259" key="1">
    <source>
        <dbReference type="Pfam" id="PF01609"/>
    </source>
</evidence>
<dbReference type="Pfam" id="PF01609">
    <property type="entry name" value="DDE_Tnp_1"/>
    <property type="match status" value="1"/>
</dbReference>
<gene>
    <name evidence="3" type="ORF">BECKH772A_GA0070896_104501</name>
    <name evidence="2" type="ORF">BECKH772B_GA0070898_104052</name>
    <name evidence="4" type="ORF">BECKH772C_GA0070978_104022</name>
</gene>
<evidence type="ECO:0000313" key="3">
    <source>
        <dbReference type="EMBL" id="VFK04707.1"/>
    </source>
</evidence>
<reference evidence="4" key="1">
    <citation type="submission" date="2019-02" db="EMBL/GenBank/DDBJ databases">
        <authorList>
            <person name="Gruber-Vodicka R. H."/>
            <person name="Seah K. B. B."/>
        </authorList>
    </citation>
    <scope>NUCLEOTIDE SEQUENCE</scope>
    <source>
        <strain evidence="4">BECK_SA2B12</strain>
        <strain evidence="3">BECK_SA2B15</strain>
        <strain evidence="2">BECK_SA2B20</strain>
    </source>
</reference>
<proteinExistence type="predicted"/>
<dbReference type="GO" id="GO:0004803">
    <property type="term" value="F:transposase activity"/>
    <property type="evidence" value="ECO:0007669"/>
    <property type="project" value="InterPro"/>
</dbReference>
<dbReference type="GO" id="GO:0006313">
    <property type="term" value="P:DNA transposition"/>
    <property type="evidence" value="ECO:0007669"/>
    <property type="project" value="InterPro"/>
</dbReference>
<feature type="domain" description="Transposase IS4-like" evidence="1">
    <location>
        <begin position="2"/>
        <end position="59"/>
    </location>
</feature>
<evidence type="ECO:0000313" key="2">
    <source>
        <dbReference type="EMBL" id="VFK04062.1"/>
    </source>
</evidence>
<protein>
    <submittedName>
        <fullName evidence="4">Transposase DDE domain-containing protein</fullName>
    </submittedName>
</protein>
<evidence type="ECO:0000313" key="4">
    <source>
        <dbReference type="EMBL" id="VFK07187.1"/>
    </source>
</evidence>
<dbReference type="EMBL" id="CAADFG010000450">
    <property type="protein sequence ID" value="VFK04707.1"/>
    <property type="molecule type" value="Genomic_DNA"/>
</dbReference>
<organism evidence="4">
    <name type="scientific">Candidatus Kentrum eta</name>
    <dbReference type="NCBI Taxonomy" id="2126337"/>
    <lineage>
        <taxon>Bacteria</taxon>
        <taxon>Pseudomonadati</taxon>
        <taxon>Pseudomonadota</taxon>
        <taxon>Gammaproteobacteria</taxon>
        <taxon>Candidatus Kentrum</taxon>
    </lineage>
</organism>
<sequence>MVDALGNPLDFVLTGGQVADITQAHTLVEGVQATYALMDKAYDCDKLIKQLESQGIIPVRLLLDSGLIVSRRLIPSLYRLAILCLQKKDIQRTSSEEAMERKYATC</sequence>
<dbReference type="EMBL" id="CAADFI010000405">
    <property type="protein sequence ID" value="VFK04062.1"/>
    <property type="molecule type" value="Genomic_DNA"/>
</dbReference>
<dbReference type="AlphaFoldDB" id="A0A450VQY9"/>